<keyword evidence="3" id="KW-1185">Reference proteome</keyword>
<evidence type="ECO:0000313" key="3">
    <source>
        <dbReference type="Proteomes" id="UP001174136"/>
    </source>
</evidence>
<protein>
    <submittedName>
        <fullName evidence="2">Uncharacterized protein</fullName>
    </submittedName>
</protein>
<comment type="caution">
    <text evidence="2">The sequence shown here is derived from an EMBL/GenBank/DDBJ whole genome shotgun (WGS) entry which is preliminary data.</text>
</comment>
<proteinExistence type="predicted"/>
<dbReference type="AlphaFoldDB" id="A0AA47MQ25"/>
<feature type="region of interest" description="Disordered" evidence="1">
    <location>
        <begin position="15"/>
        <end position="61"/>
    </location>
</feature>
<organism evidence="2 3">
    <name type="scientific">Merluccius polli</name>
    <name type="common">Benguela hake</name>
    <name type="synonym">Merluccius cadenati</name>
    <dbReference type="NCBI Taxonomy" id="89951"/>
    <lineage>
        <taxon>Eukaryota</taxon>
        <taxon>Metazoa</taxon>
        <taxon>Chordata</taxon>
        <taxon>Craniata</taxon>
        <taxon>Vertebrata</taxon>
        <taxon>Euteleostomi</taxon>
        <taxon>Actinopterygii</taxon>
        <taxon>Neopterygii</taxon>
        <taxon>Teleostei</taxon>
        <taxon>Neoteleostei</taxon>
        <taxon>Acanthomorphata</taxon>
        <taxon>Zeiogadaria</taxon>
        <taxon>Gadariae</taxon>
        <taxon>Gadiformes</taxon>
        <taxon>Gadoidei</taxon>
        <taxon>Merlucciidae</taxon>
        <taxon>Merluccius</taxon>
    </lineage>
</organism>
<name>A0AA47MQ25_MERPO</name>
<sequence>MSPVHPAQSWGAVHLNQFPPVGAPQGPSRPTDLPLPAGAYIPGEPSPSSSDGGDMVCSDLLSPRSDSISLASDAATSERVSTYSYTS</sequence>
<gene>
    <name evidence="2" type="ORF">N1851_017568</name>
</gene>
<feature type="region of interest" description="Disordered" evidence="1">
    <location>
        <begin position="68"/>
        <end position="87"/>
    </location>
</feature>
<accession>A0AA47MQ25</accession>
<dbReference type="EMBL" id="JAOPHQ010003167">
    <property type="protein sequence ID" value="KAK0144071.1"/>
    <property type="molecule type" value="Genomic_DNA"/>
</dbReference>
<evidence type="ECO:0000313" key="2">
    <source>
        <dbReference type="EMBL" id="KAK0144071.1"/>
    </source>
</evidence>
<dbReference type="Proteomes" id="UP001174136">
    <property type="component" value="Unassembled WGS sequence"/>
</dbReference>
<reference evidence="2" key="1">
    <citation type="journal article" date="2023" name="Front. Mar. Sci.">
        <title>A new Merluccius polli reference genome to investigate the effects of global change in West African waters.</title>
        <authorList>
            <person name="Mateo J.L."/>
            <person name="Blanco-Fernandez C."/>
            <person name="Garcia-Vazquez E."/>
            <person name="Machado-Schiaffino G."/>
        </authorList>
    </citation>
    <scope>NUCLEOTIDE SEQUENCE</scope>
    <source>
        <strain evidence="2">C29</strain>
        <tissue evidence="2">Fin</tissue>
    </source>
</reference>
<evidence type="ECO:0000256" key="1">
    <source>
        <dbReference type="SAM" id="MobiDB-lite"/>
    </source>
</evidence>